<evidence type="ECO:0000313" key="2">
    <source>
        <dbReference type="EMBL" id="MBB3120134.1"/>
    </source>
</evidence>
<dbReference type="SUPFAM" id="SSF51735">
    <property type="entry name" value="NAD(P)-binding Rossmann-fold domains"/>
    <property type="match status" value="1"/>
</dbReference>
<evidence type="ECO:0000313" key="3">
    <source>
        <dbReference type="Proteomes" id="UP000541535"/>
    </source>
</evidence>
<dbReference type="InterPro" id="IPR036291">
    <property type="entry name" value="NAD(P)-bd_dom_sf"/>
</dbReference>
<proteinExistence type="predicted"/>
<keyword evidence="3" id="KW-1185">Reference proteome</keyword>
<gene>
    <name evidence="2" type="ORF">FHS03_003193</name>
</gene>
<name>A0A7W5BBI9_9BURK</name>
<protein>
    <submittedName>
        <fullName evidence="2">Nucleoside-diphosphate-sugar epimerase</fullName>
    </submittedName>
</protein>
<organism evidence="2 3">
    <name type="scientific">Pseudoduganella violacea</name>
    <dbReference type="NCBI Taxonomy" id="1715466"/>
    <lineage>
        <taxon>Bacteria</taxon>
        <taxon>Pseudomonadati</taxon>
        <taxon>Pseudomonadota</taxon>
        <taxon>Betaproteobacteria</taxon>
        <taxon>Burkholderiales</taxon>
        <taxon>Oxalobacteraceae</taxon>
        <taxon>Telluria group</taxon>
        <taxon>Pseudoduganella</taxon>
    </lineage>
</organism>
<dbReference type="AlphaFoldDB" id="A0A7W5BBI9"/>
<dbReference type="RefSeq" id="WP_183441911.1">
    <property type="nucleotide sequence ID" value="NZ_JACHXD010000008.1"/>
</dbReference>
<evidence type="ECO:0000259" key="1">
    <source>
        <dbReference type="Pfam" id="PF01370"/>
    </source>
</evidence>
<sequence length="309" mass="33514">MTKNILIIGGTRFFGKLLVRRLLAEGHQLTLATRGRTGDDFGNAVQRIHVDRRDAAAMRAAFARASYDAVYDQMCYSPLDAAISNEVFAGRTARYIMSSTIEVYRHLCGLALAPFAESALDLDAERIDMVYPWHDPAYAEESYAPGKRQAEALLYRSAALPAVSVRIAHVLGGRDDFTGRLRHYVELARRGQPLPHSSSAAASSFLHPQAIANFLAWTGTQDFLGPVNAANITLSATELRQRIGQVLGVRAYAQAAAPGAVQPGPFDYAQPYTMDTARAAALGYRFEGDGAWLDTLIREHASAAQGAAA</sequence>
<dbReference type="Pfam" id="PF01370">
    <property type="entry name" value="Epimerase"/>
    <property type="match status" value="1"/>
</dbReference>
<dbReference type="Gene3D" id="3.40.50.720">
    <property type="entry name" value="NAD(P)-binding Rossmann-like Domain"/>
    <property type="match status" value="1"/>
</dbReference>
<comment type="caution">
    <text evidence="2">The sequence shown here is derived from an EMBL/GenBank/DDBJ whole genome shotgun (WGS) entry which is preliminary data.</text>
</comment>
<reference evidence="2 3" key="1">
    <citation type="submission" date="2020-08" db="EMBL/GenBank/DDBJ databases">
        <title>Genomic Encyclopedia of Type Strains, Phase III (KMG-III): the genomes of soil and plant-associated and newly described type strains.</title>
        <authorList>
            <person name="Whitman W."/>
        </authorList>
    </citation>
    <scope>NUCLEOTIDE SEQUENCE [LARGE SCALE GENOMIC DNA]</scope>
    <source>
        <strain evidence="2 3">CECT 8897</strain>
    </source>
</reference>
<accession>A0A7W5BBI9</accession>
<dbReference type="Proteomes" id="UP000541535">
    <property type="component" value="Unassembled WGS sequence"/>
</dbReference>
<dbReference type="EMBL" id="JACHXD010000008">
    <property type="protein sequence ID" value="MBB3120134.1"/>
    <property type="molecule type" value="Genomic_DNA"/>
</dbReference>
<feature type="domain" description="NAD-dependent epimerase/dehydratase" evidence="1">
    <location>
        <begin position="5"/>
        <end position="186"/>
    </location>
</feature>
<dbReference type="InterPro" id="IPR001509">
    <property type="entry name" value="Epimerase_deHydtase"/>
</dbReference>